<proteinExistence type="predicted"/>
<dbReference type="AlphaFoldDB" id="A0A1D6GG95"/>
<protein>
    <submittedName>
        <fullName evidence="1">Uncharacterized protein</fullName>
    </submittedName>
</protein>
<gene>
    <name evidence="1" type="ORF">ZEAMMB73_Zm00001d013155</name>
</gene>
<dbReference type="PaxDb" id="4577-AC195340.3_FGP005"/>
<organism evidence="1">
    <name type="scientific">Zea mays</name>
    <name type="common">Maize</name>
    <dbReference type="NCBI Taxonomy" id="4577"/>
    <lineage>
        <taxon>Eukaryota</taxon>
        <taxon>Viridiplantae</taxon>
        <taxon>Streptophyta</taxon>
        <taxon>Embryophyta</taxon>
        <taxon>Tracheophyta</taxon>
        <taxon>Spermatophyta</taxon>
        <taxon>Magnoliopsida</taxon>
        <taxon>Liliopsida</taxon>
        <taxon>Poales</taxon>
        <taxon>Poaceae</taxon>
        <taxon>PACMAD clade</taxon>
        <taxon>Panicoideae</taxon>
        <taxon>Andropogonodae</taxon>
        <taxon>Andropogoneae</taxon>
        <taxon>Tripsacinae</taxon>
        <taxon>Zea</taxon>
    </lineage>
</organism>
<evidence type="ECO:0000313" key="1">
    <source>
        <dbReference type="EMBL" id="AQK62572.1"/>
    </source>
</evidence>
<sequence>MASFPPPFLLPQASGASALPPHVATPRNFLPMAPFFPSMPSIRHNGEGDVLLQHAVTPATSSTPASGRRRASRLARLTKCRAMWTTHASSPDSFRLIDL</sequence>
<name>A0A1D6GG95_MAIZE</name>
<reference evidence="1" key="1">
    <citation type="submission" date="2015-12" db="EMBL/GenBank/DDBJ databases">
        <title>Update maize B73 reference genome by single molecule sequencing technologies.</title>
        <authorList>
            <consortium name="Maize Genome Sequencing Project"/>
            <person name="Ware D."/>
        </authorList>
    </citation>
    <scope>NUCLEOTIDE SEQUENCE</scope>
    <source>
        <tissue evidence="1">Seedling</tissue>
    </source>
</reference>
<dbReference type="InParanoid" id="A0A1D6GG95"/>
<dbReference type="EMBL" id="CM000781">
    <property type="protein sequence ID" value="AQK62572.1"/>
    <property type="molecule type" value="Genomic_DNA"/>
</dbReference>
<accession>A0A1D6GG95</accession>